<feature type="compositionally biased region" description="Basic and acidic residues" evidence="1">
    <location>
        <begin position="62"/>
        <end position="77"/>
    </location>
</feature>
<feature type="region of interest" description="Disordered" evidence="1">
    <location>
        <begin position="690"/>
        <end position="716"/>
    </location>
</feature>
<feature type="compositionally biased region" description="Basic and acidic residues" evidence="1">
    <location>
        <begin position="120"/>
        <end position="134"/>
    </location>
</feature>
<feature type="region of interest" description="Disordered" evidence="1">
    <location>
        <begin position="120"/>
        <end position="149"/>
    </location>
</feature>
<feature type="compositionally biased region" description="Polar residues" evidence="1">
    <location>
        <begin position="927"/>
        <end position="943"/>
    </location>
</feature>
<feature type="region of interest" description="Disordered" evidence="1">
    <location>
        <begin position="924"/>
        <end position="943"/>
    </location>
</feature>
<feature type="region of interest" description="Disordered" evidence="1">
    <location>
        <begin position="537"/>
        <end position="579"/>
    </location>
</feature>
<reference evidence="2" key="2">
    <citation type="journal article" date="2023" name="Science">
        <title>Genomic signatures of disease resistance in endangered staghorn corals.</title>
        <authorList>
            <person name="Vollmer S.V."/>
            <person name="Selwyn J.D."/>
            <person name="Despard B.A."/>
            <person name="Roesel C.L."/>
        </authorList>
    </citation>
    <scope>NUCLEOTIDE SEQUENCE</scope>
    <source>
        <strain evidence="2">K2</strain>
    </source>
</reference>
<feature type="region of interest" description="Disordered" evidence="1">
    <location>
        <begin position="51"/>
        <end position="81"/>
    </location>
</feature>
<reference evidence="2" key="1">
    <citation type="journal article" date="2023" name="G3 (Bethesda)">
        <title>Whole genome assembly and annotation of the endangered Caribbean coral Acropora cervicornis.</title>
        <authorList>
            <person name="Selwyn J.D."/>
            <person name="Vollmer S.V."/>
        </authorList>
    </citation>
    <scope>NUCLEOTIDE SEQUENCE</scope>
    <source>
        <strain evidence="2">K2</strain>
    </source>
</reference>
<accession>A0AAD9PXZ9</accession>
<feature type="compositionally biased region" description="Low complexity" evidence="1">
    <location>
        <begin position="537"/>
        <end position="564"/>
    </location>
</feature>
<evidence type="ECO:0000256" key="1">
    <source>
        <dbReference type="SAM" id="MobiDB-lite"/>
    </source>
</evidence>
<feature type="compositionally biased region" description="Low complexity" evidence="1">
    <location>
        <begin position="759"/>
        <end position="774"/>
    </location>
</feature>
<feature type="compositionally biased region" description="Low complexity" evidence="1">
    <location>
        <begin position="866"/>
        <end position="877"/>
    </location>
</feature>
<feature type="region of interest" description="Disordered" evidence="1">
    <location>
        <begin position="475"/>
        <end position="525"/>
    </location>
</feature>
<feature type="region of interest" description="Disordered" evidence="1">
    <location>
        <begin position="989"/>
        <end position="1027"/>
    </location>
</feature>
<feature type="region of interest" description="Disordered" evidence="1">
    <location>
        <begin position="759"/>
        <end position="782"/>
    </location>
</feature>
<feature type="compositionally biased region" description="Low complexity" evidence="1">
    <location>
        <begin position="848"/>
        <end position="857"/>
    </location>
</feature>
<evidence type="ECO:0000313" key="3">
    <source>
        <dbReference type="Proteomes" id="UP001249851"/>
    </source>
</evidence>
<feature type="compositionally biased region" description="Basic and acidic residues" evidence="1">
    <location>
        <begin position="516"/>
        <end position="525"/>
    </location>
</feature>
<feature type="compositionally biased region" description="Polar residues" evidence="1">
    <location>
        <begin position="690"/>
        <end position="699"/>
    </location>
</feature>
<feature type="region of interest" description="Disordered" evidence="1">
    <location>
        <begin position="843"/>
        <end position="899"/>
    </location>
</feature>
<proteinExistence type="predicted"/>
<feature type="compositionally biased region" description="Polar residues" evidence="1">
    <location>
        <begin position="424"/>
        <end position="447"/>
    </location>
</feature>
<dbReference type="EMBL" id="JARQWQ010000101">
    <property type="protein sequence ID" value="KAK2551157.1"/>
    <property type="molecule type" value="Genomic_DNA"/>
</dbReference>
<feature type="region of interest" description="Disordered" evidence="1">
    <location>
        <begin position="1"/>
        <end position="36"/>
    </location>
</feature>
<feature type="region of interest" description="Disordered" evidence="1">
    <location>
        <begin position="238"/>
        <end position="298"/>
    </location>
</feature>
<feature type="region of interest" description="Disordered" evidence="1">
    <location>
        <begin position="422"/>
        <end position="459"/>
    </location>
</feature>
<evidence type="ECO:0000313" key="2">
    <source>
        <dbReference type="EMBL" id="KAK2551157.1"/>
    </source>
</evidence>
<feature type="compositionally biased region" description="Polar residues" evidence="1">
    <location>
        <begin position="268"/>
        <end position="283"/>
    </location>
</feature>
<feature type="compositionally biased region" description="Polar residues" evidence="1">
    <location>
        <begin position="706"/>
        <end position="716"/>
    </location>
</feature>
<feature type="compositionally biased region" description="Polar residues" evidence="1">
    <location>
        <begin position="475"/>
        <end position="501"/>
    </location>
</feature>
<name>A0AAD9PXZ9_ACRCE</name>
<dbReference type="Proteomes" id="UP001249851">
    <property type="component" value="Unassembled WGS sequence"/>
</dbReference>
<feature type="compositionally biased region" description="Polar residues" evidence="1">
    <location>
        <begin position="1012"/>
        <end position="1027"/>
    </location>
</feature>
<protein>
    <submittedName>
        <fullName evidence="2">Uncharacterized protein</fullName>
    </submittedName>
</protein>
<feature type="region of interest" description="Disordered" evidence="1">
    <location>
        <begin position="608"/>
        <end position="630"/>
    </location>
</feature>
<sequence length="1027" mass="113265">MAYSYLKLPPITGESSLDTEEEEEDPKSANGLVRDKHGLVRLPPIVRLDSLRSRPSSVQRFPHREERITDQRHDRSTHGSSLNISHKLDIFRHGNSRKRLSDVENHEENMKLLAAQNERSVFDSERRMDSEKKTGLFPTGEGSKGLSCNEDAMPVNRKSLANQKDSTALQNTQKLSRSRRLARSSPELFHRRINLEQGAGARLIADTKSSALASPDLHPERISKSRLSIHDFDGSLLSRSQNTMKNDDKRKREKRGYRSLKGNLIRQPLSSPNSPVCSESANQADHKHKSGRKSLNDISDTVKHFIDRGGSSMSPPRKQNLMDDVAGLKIEGKNLSPEERNSAATTTVLGTDSLKKRLQDEKRPSVYDLQQILSLLQREDFKQLANPNGSSTLTKDSENSKSSLSSVYDLREFLITAANAEVESGQQRTKTTKNTLGVGTQSANLLSPHQDREKDHHGVRKSSMYDLIEFLSLGSTKNPGSASTSKNTSRSASPSGFSSQRPAGGEPDLLSVSPEKSSEEMRRRSTYDLMEFLSLPRSRVNSRSESRQSSASSQSDTSVTSNSSQKDTQSDSGRQVPKKRSLSVYDLVEFLSMTSDVPPLVTVTPLHEDTAAHSDRGGSDLRSNDGNGRETRSLSMYDLAEFLTLSSGVPPLVRVTTSAEGEEQSTDRDISKKDSLYDLREILNVMQQEQEKNVTTTHSPDGGKNTVASPLSAQSATGERIDCSLLSAPEESKSSNSAAARQMSVHDFREFMALYASHRGSSSSSQHTQPWSSRKISSASQSGISIHVTDEGNKSLDIDADDVFLPLPEGDATNATSATQRKRSSVYDLREFLNVLNGDKSPLRRRLSSMSTVSSKSTDNGTELNSTSSVTDSHGSSFNATNDTSVHSRPLLSPRQDSGGNVSLYDLSEFLSLLDKDESPLRRRLSSIGNTGSKSESENSKPQVYNLQDILTAFNDFEQKKINGELSSDFTETEGNEEVRIHVPNLLPRSERESEVQHLQPEKQTSIEKSRTNISQEGSAAKTTLSC</sequence>
<comment type="caution">
    <text evidence="2">The sequence shown here is derived from an EMBL/GenBank/DDBJ whole genome shotgun (WGS) entry which is preliminary data.</text>
</comment>
<dbReference type="AlphaFoldDB" id="A0AAD9PXZ9"/>
<keyword evidence="3" id="KW-1185">Reference proteome</keyword>
<feature type="compositionally biased region" description="Polar residues" evidence="1">
    <location>
        <begin position="878"/>
        <end position="887"/>
    </location>
</feature>
<organism evidence="2 3">
    <name type="scientific">Acropora cervicornis</name>
    <name type="common">Staghorn coral</name>
    <dbReference type="NCBI Taxonomy" id="6130"/>
    <lineage>
        <taxon>Eukaryota</taxon>
        <taxon>Metazoa</taxon>
        <taxon>Cnidaria</taxon>
        <taxon>Anthozoa</taxon>
        <taxon>Hexacorallia</taxon>
        <taxon>Scleractinia</taxon>
        <taxon>Astrocoeniina</taxon>
        <taxon>Acroporidae</taxon>
        <taxon>Acropora</taxon>
    </lineage>
</organism>
<gene>
    <name evidence="2" type="ORF">P5673_028087</name>
</gene>